<evidence type="ECO:0000256" key="1">
    <source>
        <dbReference type="ARBA" id="ARBA00009369"/>
    </source>
</evidence>
<dbReference type="Pfam" id="PF04085">
    <property type="entry name" value="MreC"/>
    <property type="match status" value="2"/>
</dbReference>
<evidence type="ECO:0000256" key="2">
    <source>
        <dbReference type="ARBA" id="ARBA00013855"/>
    </source>
</evidence>
<keyword evidence="5" id="KW-0175">Coiled coil</keyword>
<evidence type="ECO:0000256" key="4">
    <source>
        <dbReference type="ARBA" id="ARBA00032089"/>
    </source>
</evidence>
<dbReference type="AlphaFoldDB" id="A0A081C5V3"/>
<dbReference type="GO" id="GO:0008360">
    <property type="term" value="P:regulation of cell shape"/>
    <property type="evidence" value="ECO:0007669"/>
    <property type="project" value="UniProtKB-KW"/>
</dbReference>
<evidence type="ECO:0000313" key="8">
    <source>
        <dbReference type="Proteomes" id="UP000030661"/>
    </source>
</evidence>
<evidence type="ECO:0000313" key="7">
    <source>
        <dbReference type="EMBL" id="GAK59958.1"/>
    </source>
</evidence>
<dbReference type="InterPro" id="IPR042177">
    <property type="entry name" value="Cell/Rod_1"/>
</dbReference>
<accession>A0A081C5V3</accession>
<dbReference type="STRING" id="1499967.U27_06944"/>
<evidence type="ECO:0000256" key="5">
    <source>
        <dbReference type="SAM" id="Coils"/>
    </source>
</evidence>
<dbReference type="EMBL" id="DF820471">
    <property type="protein sequence ID" value="GAK59958.1"/>
    <property type="molecule type" value="Genomic_DNA"/>
</dbReference>
<dbReference type="eggNOG" id="COG1792">
    <property type="taxonomic scope" value="Bacteria"/>
</dbReference>
<evidence type="ECO:0000259" key="6">
    <source>
        <dbReference type="Pfam" id="PF04085"/>
    </source>
</evidence>
<dbReference type="GO" id="GO:0005886">
    <property type="term" value="C:plasma membrane"/>
    <property type="evidence" value="ECO:0007669"/>
    <property type="project" value="TreeGrafter"/>
</dbReference>
<dbReference type="PANTHER" id="PTHR34138:SF1">
    <property type="entry name" value="CELL SHAPE-DETERMINING PROTEIN MREC"/>
    <property type="match status" value="1"/>
</dbReference>
<comment type="similarity">
    <text evidence="1">Belongs to the MreC family.</text>
</comment>
<dbReference type="PANTHER" id="PTHR34138">
    <property type="entry name" value="CELL SHAPE-DETERMINING PROTEIN MREC"/>
    <property type="match status" value="1"/>
</dbReference>
<organism evidence="7">
    <name type="scientific">Vecturithrix granuli</name>
    <dbReference type="NCBI Taxonomy" id="1499967"/>
    <lineage>
        <taxon>Bacteria</taxon>
        <taxon>Candidatus Moduliflexota</taxon>
        <taxon>Candidatus Vecturitrichia</taxon>
        <taxon>Candidatus Vecturitrichales</taxon>
        <taxon>Candidatus Vecturitrichaceae</taxon>
        <taxon>Candidatus Vecturithrix</taxon>
    </lineage>
</organism>
<feature type="coiled-coil region" evidence="5">
    <location>
        <begin position="73"/>
        <end position="107"/>
    </location>
</feature>
<dbReference type="InterPro" id="IPR055342">
    <property type="entry name" value="MreC_beta-barrel_core"/>
</dbReference>
<dbReference type="Proteomes" id="UP000030661">
    <property type="component" value="Unassembled WGS sequence"/>
</dbReference>
<dbReference type="InterPro" id="IPR007221">
    <property type="entry name" value="MreC"/>
</dbReference>
<evidence type="ECO:0000256" key="3">
    <source>
        <dbReference type="ARBA" id="ARBA00022960"/>
    </source>
</evidence>
<reference evidence="7" key="1">
    <citation type="journal article" date="2015" name="PeerJ">
        <title>First genomic representation of candidate bacterial phylum KSB3 points to enhanced environmental sensing as a trigger of wastewater bulking.</title>
        <authorList>
            <person name="Sekiguchi Y."/>
            <person name="Ohashi A."/>
            <person name="Parks D.H."/>
            <person name="Yamauchi T."/>
            <person name="Tyson G.W."/>
            <person name="Hugenholtz P."/>
        </authorList>
    </citation>
    <scope>NUCLEOTIDE SEQUENCE [LARGE SCALE GENOMIC DNA]</scope>
</reference>
<name>A0A081C5V3_VECG1</name>
<dbReference type="Gene3D" id="2.40.10.350">
    <property type="entry name" value="Rod shape-determining protein MreC, domain 2"/>
    <property type="match status" value="1"/>
</dbReference>
<gene>
    <name evidence="7" type="ORF">U27_06944</name>
</gene>
<feature type="domain" description="Rod shape-determining protein MreC beta-barrel core" evidence="6">
    <location>
        <begin position="343"/>
        <end position="403"/>
    </location>
</feature>
<dbReference type="InterPro" id="IPR042175">
    <property type="entry name" value="Cell/Rod_MreC_2"/>
</dbReference>
<feature type="domain" description="Rod shape-determining protein MreC beta-barrel core" evidence="6">
    <location>
        <begin position="126"/>
        <end position="220"/>
    </location>
</feature>
<proteinExistence type="inferred from homology"/>
<keyword evidence="8" id="KW-1185">Reference proteome</keyword>
<dbReference type="HOGENOM" id="CLU_659978_0_0_0"/>
<sequence>MLNLLTRYRHISLFLLFLFISMTLLSLHQSPETLIKPSNIMERGMLLILEPFQSMVTAVTMQFQRIWDGYIALIQLSEENQRLREEIQQLRAEKNRYIEDALAYERLKGTVDLVETRQFSTILARVIGIDASNHSHTILVNRGSDDGVQESWPVITLDGIVGVTASVAKRSSKILLMTDPNCNVAALIQRTRDQGIVGGLGRKDAYTMKYVNRRALIREGGIYRLTDQSLAQLLNEEIPGFRLTDQVFEQLRQNAIPEDILVILEELKDQSFPHHKAFIKALEDILGKEQAEWYTPFIVQYAQTDVLMTLRQLKDQDFSTKTDFLKALETTIGQETAQKYQQSILKHAEEEETVISSGLGGIFPKGLLVGTVSKVGKQDYGLFQDIEVTPSVDFSKLEEVLIIRRDEQDTTVFTTP</sequence>
<protein>
    <recommendedName>
        <fullName evidence="2">Cell shape-determining protein MreC</fullName>
    </recommendedName>
    <alternativeName>
        <fullName evidence="4">Cell shape protein MreC</fullName>
    </alternativeName>
</protein>
<dbReference type="Gene3D" id="2.40.10.340">
    <property type="entry name" value="Rod shape-determining protein MreC, domain 1"/>
    <property type="match status" value="1"/>
</dbReference>
<keyword evidence="3" id="KW-0133">Cell shape</keyword>